<organism evidence="3 4">
    <name type="scientific">Paraburkholderia caffeinitolerans</name>
    <dbReference type="NCBI Taxonomy" id="1723730"/>
    <lineage>
        <taxon>Bacteria</taxon>
        <taxon>Pseudomonadati</taxon>
        <taxon>Pseudomonadota</taxon>
        <taxon>Betaproteobacteria</taxon>
        <taxon>Burkholderiales</taxon>
        <taxon>Burkholderiaceae</taxon>
        <taxon>Paraburkholderia</taxon>
    </lineage>
</organism>
<keyword evidence="1" id="KW-0732">Signal</keyword>
<name>A0A6J5FWK7_9BURK</name>
<feature type="signal peptide" evidence="1">
    <location>
        <begin position="1"/>
        <end position="33"/>
    </location>
</feature>
<accession>A0A6J5FWK7</accession>
<dbReference type="PANTHER" id="PTHR34606:SF15">
    <property type="entry name" value="BON DOMAIN-CONTAINING PROTEIN"/>
    <property type="match status" value="1"/>
</dbReference>
<dbReference type="InterPro" id="IPR014004">
    <property type="entry name" value="Transpt-assoc_nodulatn_dom_bac"/>
</dbReference>
<feature type="chain" id="PRO_5027110921" description="BON domain-containing protein" evidence="1">
    <location>
        <begin position="34"/>
        <end position="128"/>
    </location>
</feature>
<dbReference type="PROSITE" id="PS50914">
    <property type="entry name" value="BON"/>
    <property type="match status" value="1"/>
</dbReference>
<evidence type="ECO:0000256" key="1">
    <source>
        <dbReference type="SAM" id="SignalP"/>
    </source>
</evidence>
<dbReference type="SMART" id="SM00749">
    <property type="entry name" value="BON"/>
    <property type="match status" value="1"/>
</dbReference>
<gene>
    <name evidence="3" type="ORF">LMG28688_02738</name>
</gene>
<dbReference type="Proteomes" id="UP000494119">
    <property type="component" value="Unassembled WGS sequence"/>
</dbReference>
<feature type="domain" description="BON" evidence="2">
    <location>
        <begin position="57"/>
        <end position="125"/>
    </location>
</feature>
<reference evidence="3 4" key="1">
    <citation type="submission" date="2020-04" db="EMBL/GenBank/DDBJ databases">
        <authorList>
            <person name="De Canck E."/>
        </authorList>
    </citation>
    <scope>NUCLEOTIDE SEQUENCE [LARGE SCALE GENOMIC DNA]</scope>
    <source>
        <strain evidence="3 4">LMG 28688</strain>
    </source>
</reference>
<dbReference type="PANTHER" id="PTHR34606">
    <property type="entry name" value="BON DOMAIN-CONTAINING PROTEIN"/>
    <property type="match status" value="1"/>
</dbReference>
<dbReference type="EMBL" id="CADIKL010000011">
    <property type="protein sequence ID" value="CAB3788690.1"/>
    <property type="molecule type" value="Genomic_DNA"/>
</dbReference>
<evidence type="ECO:0000259" key="2">
    <source>
        <dbReference type="PROSITE" id="PS50914"/>
    </source>
</evidence>
<dbReference type="AlphaFoldDB" id="A0A6J5FWK7"/>
<keyword evidence="4" id="KW-1185">Reference proteome</keyword>
<dbReference type="Gene3D" id="3.30.1340.30">
    <property type="match status" value="1"/>
</dbReference>
<sequence>MSWSRGERIVKIGRVSRFACGALVALIALGAHAQGGGAAPSTPIASTASGASAKRAADKLLRKAVQRALARTKGLAASGIAVRARDGAVVLGGWVPEQSQVQLALRTAQGMPGVTSVSNQLLVRPVGQ</sequence>
<dbReference type="Pfam" id="PF04972">
    <property type="entry name" value="BON"/>
    <property type="match status" value="1"/>
</dbReference>
<proteinExistence type="predicted"/>
<evidence type="ECO:0000313" key="3">
    <source>
        <dbReference type="EMBL" id="CAB3788690.1"/>
    </source>
</evidence>
<dbReference type="InterPro" id="IPR007055">
    <property type="entry name" value="BON_dom"/>
</dbReference>
<evidence type="ECO:0000313" key="4">
    <source>
        <dbReference type="Proteomes" id="UP000494119"/>
    </source>
</evidence>
<protein>
    <recommendedName>
        <fullName evidence="2">BON domain-containing protein</fullName>
    </recommendedName>
</protein>
<dbReference type="InterPro" id="IPR051686">
    <property type="entry name" value="Lipoprotein_DolP"/>
</dbReference>